<evidence type="ECO:0000256" key="4">
    <source>
        <dbReference type="ARBA" id="ARBA00022679"/>
    </source>
</evidence>
<dbReference type="OrthoDB" id="3778591at2"/>
<organism evidence="8 9">
    <name type="scientific">Aeromicrobium camelliae</name>
    <dbReference type="NCBI Taxonomy" id="1538144"/>
    <lineage>
        <taxon>Bacteria</taxon>
        <taxon>Bacillati</taxon>
        <taxon>Actinomycetota</taxon>
        <taxon>Actinomycetes</taxon>
        <taxon>Propionibacteriales</taxon>
        <taxon>Nocardioidaceae</taxon>
        <taxon>Aeromicrobium</taxon>
    </lineage>
</organism>
<keyword evidence="6" id="KW-1133">Transmembrane helix</keyword>
<dbReference type="GO" id="GO:0005886">
    <property type="term" value="C:plasma membrane"/>
    <property type="evidence" value="ECO:0007669"/>
    <property type="project" value="UniProtKB-SubCell"/>
</dbReference>
<keyword evidence="5" id="KW-0812">Transmembrane</keyword>
<evidence type="ECO:0000313" key="8">
    <source>
        <dbReference type="EMBL" id="RQN03038.1"/>
    </source>
</evidence>
<keyword evidence="9" id="KW-1185">Reference proteome</keyword>
<evidence type="ECO:0000256" key="2">
    <source>
        <dbReference type="ARBA" id="ARBA00022475"/>
    </source>
</evidence>
<comment type="caution">
    <text evidence="8">The sequence shown here is derived from an EMBL/GenBank/DDBJ whole genome shotgun (WGS) entry which is preliminary data.</text>
</comment>
<proteinExistence type="predicted"/>
<name>A0A3N6WN30_9ACTN</name>
<evidence type="ECO:0000256" key="6">
    <source>
        <dbReference type="ARBA" id="ARBA00022989"/>
    </source>
</evidence>
<evidence type="ECO:0000313" key="9">
    <source>
        <dbReference type="Proteomes" id="UP000275225"/>
    </source>
</evidence>
<reference evidence="8 9" key="1">
    <citation type="submission" date="2018-11" db="EMBL/GenBank/DDBJ databases">
        <authorList>
            <person name="Li F."/>
        </authorList>
    </citation>
    <scope>NUCLEOTIDE SEQUENCE [LARGE SCALE GENOMIC DNA]</scope>
    <source>
        <strain evidence="8 9">YS17T</strain>
    </source>
</reference>
<protein>
    <recommendedName>
        <fullName evidence="10">Glycosyltransferase RgtA/B/C/D-like domain-containing protein</fullName>
    </recommendedName>
</protein>
<evidence type="ECO:0000256" key="7">
    <source>
        <dbReference type="ARBA" id="ARBA00023136"/>
    </source>
</evidence>
<evidence type="ECO:0000256" key="3">
    <source>
        <dbReference type="ARBA" id="ARBA00022676"/>
    </source>
</evidence>
<keyword evidence="4" id="KW-0808">Transferase</keyword>
<evidence type="ECO:0000256" key="1">
    <source>
        <dbReference type="ARBA" id="ARBA00004651"/>
    </source>
</evidence>
<dbReference type="PANTHER" id="PTHR33908:SF11">
    <property type="entry name" value="MEMBRANE PROTEIN"/>
    <property type="match status" value="1"/>
</dbReference>
<keyword evidence="7" id="KW-0472">Membrane</keyword>
<sequence>MTRSRSLLVALAVVAAVAARVPRLRYPLSPDEAGFLTVGGGWNSAGPYLYGEHWVDRPPLLITIFRLAEATGGMVSLRVIGLLAAGMSVWLASRVARSLAGPAAAVPAAFAAALLFSTPVVANGRVDGELLAAPFVLAGMWAAVSALHPDLTIRSASLRAALSGAAGAGAILVKQNFVDVVVFVGVAGLAALIRHQLGWVRARALILGFLGGIVGAGLVIVLWSWNRGTSPAELFEAMYPFRLQAAEAINHDSPRVLDRRENLRWAAFLGGAIPVTLAALPLLWKRPRPTTWALFAVIGYGGVSVAAGGSAWLHYLVQLSGPVAVVAGIAVVSFGPRGRWVLRSVLAAVLVAALVAAWVERDVEPPAKRAEVGAAIAAVAEPNDGIVVFPFGVNIAYATGLDTRYPYLWLLPALVRDNDLERLAATIESDDAPTWIVLTATPSSWPGYGFSGPTDLLDDRYAEVTELCGRPLYLLRGAARDTPVDPCGTG</sequence>
<comment type="subcellular location">
    <subcellularLocation>
        <location evidence="1">Cell membrane</location>
        <topology evidence="1">Multi-pass membrane protein</topology>
    </subcellularLocation>
</comment>
<dbReference type="InterPro" id="IPR050297">
    <property type="entry name" value="LipidA_mod_glycosyltrf_83"/>
</dbReference>
<dbReference type="EMBL" id="RQJX01000015">
    <property type="protein sequence ID" value="RQN03038.1"/>
    <property type="molecule type" value="Genomic_DNA"/>
</dbReference>
<gene>
    <name evidence="8" type="ORF">EHW97_11440</name>
</gene>
<dbReference type="RefSeq" id="WP_124237301.1">
    <property type="nucleotide sequence ID" value="NZ_JBHUFI010000013.1"/>
</dbReference>
<dbReference type="PANTHER" id="PTHR33908">
    <property type="entry name" value="MANNOSYLTRANSFERASE YKCB-RELATED"/>
    <property type="match status" value="1"/>
</dbReference>
<keyword evidence="3" id="KW-0328">Glycosyltransferase</keyword>
<dbReference type="GO" id="GO:0009103">
    <property type="term" value="P:lipopolysaccharide biosynthetic process"/>
    <property type="evidence" value="ECO:0007669"/>
    <property type="project" value="UniProtKB-ARBA"/>
</dbReference>
<evidence type="ECO:0008006" key="10">
    <source>
        <dbReference type="Google" id="ProtNLM"/>
    </source>
</evidence>
<accession>A0A3N6WN30</accession>
<evidence type="ECO:0000256" key="5">
    <source>
        <dbReference type="ARBA" id="ARBA00022692"/>
    </source>
</evidence>
<dbReference type="AlphaFoldDB" id="A0A3N6WN30"/>
<keyword evidence="2" id="KW-1003">Cell membrane</keyword>
<dbReference type="GO" id="GO:0016763">
    <property type="term" value="F:pentosyltransferase activity"/>
    <property type="evidence" value="ECO:0007669"/>
    <property type="project" value="TreeGrafter"/>
</dbReference>
<dbReference type="Proteomes" id="UP000275225">
    <property type="component" value="Unassembled WGS sequence"/>
</dbReference>